<sequence>MSGLPPQKFLPLTPAPRSNFLSLAPATSPSYPKKPVTSARTHTRPAAPRRSSSGSTSSSSSSSNSYRILKLGPVHYGEHLADDHQADFHDVILH</sequence>
<dbReference type="EMBL" id="NKUJ01000407">
    <property type="protein sequence ID" value="RMJ06531.1"/>
    <property type="molecule type" value="Genomic_DNA"/>
</dbReference>
<dbReference type="AlphaFoldDB" id="A0A3M2RML3"/>
<proteinExistence type="predicted"/>
<dbReference type="OrthoDB" id="5226533at2759"/>
<accession>A0A3M2RML3</accession>
<evidence type="ECO:0000313" key="3">
    <source>
        <dbReference type="Proteomes" id="UP000277212"/>
    </source>
</evidence>
<comment type="caution">
    <text evidence="2">The sequence shown here is derived from an EMBL/GenBank/DDBJ whole genome shotgun (WGS) entry which is preliminary data.</text>
</comment>
<reference evidence="2 3" key="1">
    <citation type="submission" date="2017-06" db="EMBL/GenBank/DDBJ databases">
        <title>Comparative genomic analysis of Ambrosia Fusariam Clade fungi.</title>
        <authorList>
            <person name="Stajich J.E."/>
            <person name="Carrillo J."/>
            <person name="Kijimoto T."/>
            <person name="Eskalen A."/>
            <person name="O'Donnell K."/>
            <person name="Kasson M."/>
        </authorList>
    </citation>
    <scope>NUCLEOTIDE SEQUENCE [LARGE SCALE GENOMIC DNA]</scope>
    <source>
        <strain evidence="2">UCR3666</strain>
    </source>
</reference>
<evidence type="ECO:0000313" key="2">
    <source>
        <dbReference type="EMBL" id="RMJ06531.1"/>
    </source>
</evidence>
<keyword evidence="3" id="KW-1185">Reference proteome</keyword>
<organism evidence="2 3">
    <name type="scientific">Fusarium kuroshium</name>
    <dbReference type="NCBI Taxonomy" id="2010991"/>
    <lineage>
        <taxon>Eukaryota</taxon>
        <taxon>Fungi</taxon>
        <taxon>Dikarya</taxon>
        <taxon>Ascomycota</taxon>
        <taxon>Pezizomycotina</taxon>
        <taxon>Sordariomycetes</taxon>
        <taxon>Hypocreomycetidae</taxon>
        <taxon>Hypocreales</taxon>
        <taxon>Nectriaceae</taxon>
        <taxon>Fusarium</taxon>
        <taxon>Fusarium solani species complex</taxon>
    </lineage>
</organism>
<feature type="compositionally biased region" description="Low complexity" evidence="1">
    <location>
        <begin position="37"/>
        <end position="65"/>
    </location>
</feature>
<evidence type="ECO:0000256" key="1">
    <source>
        <dbReference type="SAM" id="MobiDB-lite"/>
    </source>
</evidence>
<protein>
    <submittedName>
        <fullName evidence="2">Uncharacterized protein</fullName>
    </submittedName>
</protein>
<dbReference type="Proteomes" id="UP000277212">
    <property type="component" value="Unassembled WGS sequence"/>
</dbReference>
<feature type="compositionally biased region" description="Polar residues" evidence="1">
    <location>
        <begin position="19"/>
        <end position="30"/>
    </location>
</feature>
<name>A0A3M2RML3_9HYPO</name>
<feature type="region of interest" description="Disordered" evidence="1">
    <location>
        <begin position="1"/>
        <end position="65"/>
    </location>
</feature>
<gene>
    <name evidence="2" type="ORF">CDV36_013873</name>
</gene>